<dbReference type="RefSeq" id="WP_344586245.1">
    <property type="nucleotide sequence ID" value="NZ_BAAARW010000001.1"/>
</dbReference>
<comment type="caution">
    <text evidence="2">The sequence shown here is derived from an EMBL/GenBank/DDBJ whole genome shotgun (WGS) entry which is preliminary data.</text>
</comment>
<feature type="transmembrane region" description="Helical" evidence="1">
    <location>
        <begin position="275"/>
        <end position="295"/>
    </location>
</feature>
<sequence>MSTGPLDHDRVPAGSPPAIDLTKPAAEPAAMAATVAPSPAPRRPAPAGPAWIVIPARVVAVVIVLPLRLAYDLLALVGRGLMRVPGKLGRFLKAAYMALLHPIFRVIGQGAMALWSGLVWLWTNGVYAPLHWLTVVVILGGLRLFGQGTGRLARWFYSVVLAPVVRLLELLVARPAVAVWTALVWVLAQVGRGLVIAAQGIGTALTFLLKVLVVMPATGLWRYVLRPPLLGLAWLGRATGAVLARAWGLLATGVAALWAIFAGALVWAWRMLGRLLYWVARILFVIPAVALYRYLLRPIGLAAAATWRTLVVAPSRAVKNAVLVPIGQAARAAWHASVVEPARWVRHSVLAPMRATGRDVRLQVRRAIRGG</sequence>
<keyword evidence="3" id="KW-1185">Reference proteome</keyword>
<dbReference type="EMBL" id="BAAARW010000001">
    <property type="protein sequence ID" value="GAA2398201.1"/>
    <property type="molecule type" value="Genomic_DNA"/>
</dbReference>
<keyword evidence="1" id="KW-0812">Transmembrane</keyword>
<feature type="transmembrane region" description="Helical" evidence="1">
    <location>
        <begin position="98"/>
        <end position="122"/>
    </location>
</feature>
<feature type="transmembrane region" description="Helical" evidence="1">
    <location>
        <begin position="200"/>
        <end position="225"/>
    </location>
</feature>
<feature type="transmembrane region" description="Helical" evidence="1">
    <location>
        <begin position="128"/>
        <end position="146"/>
    </location>
</feature>
<feature type="transmembrane region" description="Helical" evidence="1">
    <location>
        <begin position="246"/>
        <end position="269"/>
    </location>
</feature>
<evidence type="ECO:0000313" key="3">
    <source>
        <dbReference type="Proteomes" id="UP001501231"/>
    </source>
</evidence>
<evidence type="ECO:0000313" key="2">
    <source>
        <dbReference type="EMBL" id="GAA2398201.1"/>
    </source>
</evidence>
<dbReference type="Proteomes" id="UP001501231">
    <property type="component" value="Unassembled WGS sequence"/>
</dbReference>
<evidence type="ECO:0008006" key="4">
    <source>
        <dbReference type="Google" id="ProtNLM"/>
    </source>
</evidence>
<evidence type="ECO:0000256" key="1">
    <source>
        <dbReference type="SAM" id="Phobius"/>
    </source>
</evidence>
<feature type="transmembrane region" description="Helical" evidence="1">
    <location>
        <begin position="50"/>
        <end position="77"/>
    </location>
</feature>
<feature type="transmembrane region" description="Helical" evidence="1">
    <location>
        <begin position="167"/>
        <end position="188"/>
    </location>
</feature>
<proteinExistence type="predicted"/>
<accession>A0ABN3IA91</accession>
<name>A0ABN3IA91_9ACTN</name>
<protein>
    <recommendedName>
        <fullName evidence="4">Integral membrane protein</fullName>
    </recommendedName>
</protein>
<keyword evidence="1" id="KW-1133">Transmembrane helix</keyword>
<reference evidence="2 3" key="1">
    <citation type="journal article" date="2019" name="Int. J. Syst. Evol. Microbiol.">
        <title>The Global Catalogue of Microorganisms (GCM) 10K type strain sequencing project: providing services to taxonomists for standard genome sequencing and annotation.</title>
        <authorList>
            <consortium name="The Broad Institute Genomics Platform"/>
            <consortium name="The Broad Institute Genome Sequencing Center for Infectious Disease"/>
            <person name="Wu L."/>
            <person name="Ma J."/>
        </authorList>
    </citation>
    <scope>NUCLEOTIDE SEQUENCE [LARGE SCALE GENOMIC DNA]</scope>
    <source>
        <strain evidence="2 3">JCM 3325</strain>
    </source>
</reference>
<organism evidence="2 3">
    <name type="scientific">Actinomadura vinacea</name>
    <dbReference type="NCBI Taxonomy" id="115336"/>
    <lineage>
        <taxon>Bacteria</taxon>
        <taxon>Bacillati</taxon>
        <taxon>Actinomycetota</taxon>
        <taxon>Actinomycetes</taxon>
        <taxon>Streptosporangiales</taxon>
        <taxon>Thermomonosporaceae</taxon>
        <taxon>Actinomadura</taxon>
    </lineage>
</organism>
<gene>
    <name evidence="2" type="ORF">GCM10010191_01130</name>
</gene>
<keyword evidence="1" id="KW-0472">Membrane</keyword>